<reference evidence="1" key="1">
    <citation type="submission" date="2023-10" db="EMBL/GenBank/DDBJ databases">
        <title>Genome assembly of Pristionchus species.</title>
        <authorList>
            <person name="Yoshida K."/>
            <person name="Sommer R.J."/>
        </authorList>
    </citation>
    <scope>NUCLEOTIDE SEQUENCE</scope>
    <source>
        <strain evidence="1">RS0144</strain>
    </source>
</reference>
<organism evidence="1 2">
    <name type="scientific">Pristionchus entomophagus</name>
    <dbReference type="NCBI Taxonomy" id="358040"/>
    <lineage>
        <taxon>Eukaryota</taxon>
        <taxon>Metazoa</taxon>
        <taxon>Ecdysozoa</taxon>
        <taxon>Nematoda</taxon>
        <taxon>Chromadorea</taxon>
        <taxon>Rhabditida</taxon>
        <taxon>Rhabditina</taxon>
        <taxon>Diplogasteromorpha</taxon>
        <taxon>Diplogasteroidea</taxon>
        <taxon>Neodiplogasteridae</taxon>
        <taxon>Pristionchus</taxon>
    </lineage>
</organism>
<gene>
    <name evidence="1" type="ORF">PENTCL1PPCAC_5283</name>
</gene>
<feature type="non-terminal residue" evidence="1">
    <location>
        <position position="1"/>
    </location>
</feature>
<evidence type="ECO:0008006" key="3">
    <source>
        <dbReference type="Google" id="ProtNLM"/>
    </source>
</evidence>
<dbReference type="AlphaFoldDB" id="A0AAV5SLV7"/>
<protein>
    <recommendedName>
        <fullName evidence="3">ABC transporter substrate-binding protein</fullName>
    </recommendedName>
</protein>
<keyword evidence="2" id="KW-1185">Reference proteome</keyword>
<dbReference type="EMBL" id="BTSX01000002">
    <property type="protein sequence ID" value="GMS83108.1"/>
    <property type="molecule type" value="Genomic_DNA"/>
</dbReference>
<evidence type="ECO:0000313" key="1">
    <source>
        <dbReference type="EMBL" id="GMS83108.1"/>
    </source>
</evidence>
<feature type="non-terminal residue" evidence="1">
    <location>
        <position position="72"/>
    </location>
</feature>
<proteinExistence type="predicted"/>
<evidence type="ECO:0000313" key="2">
    <source>
        <dbReference type="Proteomes" id="UP001432027"/>
    </source>
</evidence>
<dbReference type="Proteomes" id="UP001432027">
    <property type="component" value="Unassembled WGS sequence"/>
</dbReference>
<name>A0AAV5SLV7_9BILA</name>
<accession>A0AAV5SLV7</accession>
<sequence length="72" mass="7766">FSQANPAIADELIGKLSADAQAPAKQMKDLFLSDCTDPAVMKAEIEKIKGSLPEAVKKELEEHKNDLADKLG</sequence>
<comment type="caution">
    <text evidence="1">The sequence shown here is derived from an EMBL/GenBank/DDBJ whole genome shotgun (WGS) entry which is preliminary data.</text>
</comment>